<evidence type="ECO:0000313" key="2">
    <source>
        <dbReference type="EMBL" id="KAL3285955.1"/>
    </source>
</evidence>
<accession>A0ABD2P4V7</accession>
<sequence length="132" mass="15821">MQAKEPQDMEKRNLRLKEEIGRLQKKLKEGKEQLENEHGVLEEKHKRLQGRYDEIQCRRKDEEVQRISDKTDERFLQLETELTIIKDIILKQNTNNRMAEEKKDDEKLERKTFAGVLKDGQHSLIINPKNKK</sequence>
<name>A0ABD2P4V7_9CUCU</name>
<feature type="coiled-coil region" evidence="1">
    <location>
        <begin position="13"/>
        <end position="65"/>
    </location>
</feature>
<dbReference type="Proteomes" id="UP001516400">
    <property type="component" value="Unassembled WGS sequence"/>
</dbReference>
<comment type="caution">
    <text evidence="2">The sequence shown here is derived from an EMBL/GenBank/DDBJ whole genome shotgun (WGS) entry which is preliminary data.</text>
</comment>
<dbReference type="AlphaFoldDB" id="A0ABD2P4V7"/>
<keyword evidence="3" id="KW-1185">Reference proteome</keyword>
<evidence type="ECO:0000256" key="1">
    <source>
        <dbReference type="SAM" id="Coils"/>
    </source>
</evidence>
<dbReference type="EMBL" id="JABFTP020000185">
    <property type="protein sequence ID" value="KAL3285955.1"/>
    <property type="molecule type" value="Genomic_DNA"/>
</dbReference>
<gene>
    <name evidence="2" type="ORF">HHI36_000470</name>
</gene>
<evidence type="ECO:0000313" key="3">
    <source>
        <dbReference type="Proteomes" id="UP001516400"/>
    </source>
</evidence>
<proteinExistence type="predicted"/>
<keyword evidence="1" id="KW-0175">Coiled coil</keyword>
<organism evidence="2 3">
    <name type="scientific">Cryptolaemus montrouzieri</name>
    <dbReference type="NCBI Taxonomy" id="559131"/>
    <lineage>
        <taxon>Eukaryota</taxon>
        <taxon>Metazoa</taxon>
        <taxon>Ecdysozoa</taxon>
        <taxon>Arthropoda</taxon>
        <taxon>Hexapoda</taxon>
        <taxon>Insecta</taxon>
        <taxon>Pterygota</taxon>
        <taxon>Neoptera</taxon>
        <taxon>Endopterygota</taxon>
        <taxon>Coleoptera</taxon>
        <taxon>Polyphaga</taxon>
        <taxon>Cucujiformia</taxon>
        <taxon>Coccinelloidea</taxon>
        <taxon>Coccinellidae</taxon>
        <taxon>Scymninae</taxon>
        <taxon>Scymnini</taxon>
        <taxon>Cryptolaemus</taxon>
    </lineage>
</organism>
<reference evidence="2 3" key="1">
    <citation type="journal article" date="2021" name="BMC Biol.">
        <title>Horizontally acquired antibacterial genes associated with adaptive radiation of ladybird beetles.</title>
        <authorList>
            <person name="Li H.S."/>
            <person name="Tang X.F."/>
            <person name="Huang Y.H."/>
            <person name="Xu Z.Y."/>
            <person name="Chen M.L."/>
            <person name="Du X.Y."/>
            <person name="Qiu B.Y."/>
            <person name="Chen P.T."/>
            <person name="Zhang W."/>
            <person name="Slipinski A."/>
            <person name="Escalona H.E."/>
            <person name="Waterhouse R.M."/>
            <person name="Zwick A."/>
            <person name="Pang H."/>
        </authorList>
    </citation>
    <scope>NUCLEOTIDE SEQUENCE [LARGE SCALE GENOMIC DNA]</scope>
    <source>
        <strain evidence="2">SYSU2018</strain>
    </source>
</reference>
<protein>
    <submittedName>
        <fullName evidence="2">Uncharacterized protein</fullName>
    </submittedName>
</protein>